<dbReference type="InterPro" id="IPR007603">
    <property type="entry name" value="Choline_transptr-like"/>
</dbReference>
<dbReference type="OrthoDB" id="420519at2759"/>
<name>A0A9Q1K8D8_9CARY</name>
<evidence type="ECO:0000256" key="4">
    <source>
        <dbReference type="ARBA" id="ARBA00022989"/>
    </source>
</evidence>
<protein>
    <recommendedName>
        <fullName evidence="7">Choline transporter-like protein</fullName>
    </recommendedName>
</protein>
<evidence type="ECO:0000313" key="8">
    <source>
        <dbReference type="EMBL" id="KAJ8438246.1"/>
    </source>
</evidence>
<evidence type="ECO:0000256" key="5">
    <source>
        <dbReference type="ARBA" id="ARBA00023136"/>
    </source>
</evidence>
<feature type="transmembrane region" description="Helical" evidence="7">
    <location>
        <begin position="529"/>
        <end position="554"/>
    </location>
</feature>
<feature type="transmembrane region" description="Helical" evidence="7">
    <location>
        <begin position="252"/>
        <end position="273"/>
    </location>
</feature>
<dbReference type="Pfam" id="PF04515">
    <property type="entry name" value="Choline_transpo"/>
    <property type="match status" value="1"/>
</dbReference>
<evidence type="ECO:0000256" key="1">
    <source>
        <dbReference type="ARBA" id="ARBA00004141"/>
    </source>
</evidence>
<evidence type="ECO:0000313" key="9">
    <source>
        <dbReference type="Proteomes" id="UP001153076"/>
    </source>
</evidence>
<keyword evidence="4 7" id="KW-1133">Transmembrane helix</keyword>
<dbReference type="EMBL" id="JAKOGI010000262">
    <property type="protein sequence ID" value="KAJ8438246.1"/>
    <property type="molecule type" value="Genomic_DNA"/>
</dbReference>
<evidence type="ECO:0000256" key="3">
    <source>
        <dbReference type="ARBA" id="ARBA00022692"/>
    </source>
</evidence>
<reference evidence="8" key="1">
    <citation type="submission" date="2022-04" db="EMBL/GenBank/DDBJ databases">
        <title>Carnegiea gigantea Genome sequencing and assembly v2.</title>
        <authorList>
            <person name="Copetti D."/>
            <person name="Sanderson M.J."/>
            <person name="Burquez A."/>
            <person name="Wojciechowski M.F."/>
        </authorList>
    </citation>
    <scope>NUCLEOTIDE SEQUENCE</scope>
    <source>
        <strain evidence="8">SGP5-SGP5p</strain>
        <tissue evidence="8">Aerial part</tissue>
    </source>
</reference>
<accession>A0A9Q1K8D8</accession>
<dbReference type="PANTHER" id="PTHR12385">
    <property type="entry name" value="CHOLINE TRANSPORTER-LIKE (SLC FAMILY 44)"/>
    <property type="match status" value="1"/>
</dbReference>
<dbReference type="AlphaFoldDB" id="A0A9Q1K8D8"/>
<comment type="similarity">
    <text evidence="2 7">Belongs to the CTL (choline transporter-like) family.</text>
</comment>
<evidence type="ECO:0000256" key="2">
    <source>
        <dbReference type="ARBA" id="ARBA00007168"/>
    </source>
</evidence>
<sequence>MRVYTSSDGSQMGGIIKGNRKCRDVVFLIIFIAFWVAMIVNSSFGFNKGNPLRLTYGLDYKGNICGDKHANPNLRQLDLRYWVNPNQVYESGLKNGEFKLADARTICLLDCPIPAEDSLSWVCDYPEGDIQLTEDDWIDGNYDYFEFLTPEMRNTSLQLQGPCYPVVYPSVNARPSNTSLRHWQQMGGVKINEGLEIDKAIHNEINSPSAVLKRYMADIGKAWPVLIVCGGILPLFLSVTWLLLIRHFVCGMPWITVALFNILIISVTMSFYLKAGWIGNDAVTPIVGEHDPYIHVYGRELNHLRATTILMTVVAGFSILASIAIVRRILLATSVLKASTDNTCYLICCVAPLCFLFALDLVLDISFLKVPDNRSLACKNTWDVLESYLVLTRDKVAAKVIGEVQALMIFPIIPYAILAIFYMLWLSAAFHLLSSGEIRQNDCNSNCCAYDLGSKRVSCDRCCGFSVHYTPHIGFAVLFHLFGGYWATRFFMASSSTVIAGSVASYYWARGDVSPKIPFLPVFASMKRLARYNLGSVALGSLVLTFVESTRFILDSIRRKLKVSYITPENCFVKIVYHSSKCCLKCIEWTIRSVNRDAYILIAITGKSFFKSSAIATDLIMNNILKIGKVNGVGDIVLSLGKLCVSLSGALFGFLMLDDHKYKSAHDKISSPLFPVLACWCLGYVVATLFFGVVEMSIDTIILSFCQDAEEHHGTAQYAPPLLIETLNEQNAVQRLTQVQSTISTGEWCSEIRECFQLVKG</sequence>
<feature type="transmembrane region" description="Helical" evidence="7">
    <location>
        <begin position="412"/>
        <end position="433"/>
    </location>
</feature>
<feature type="transmembrane region" description="Helical" evidence="7">
    <location>
        <begin position="343"/>
        <end position="363"/>
    </location>
</feature>
<comment type="function">
    <text evidence="7">Choline transporter.</text>
</comment>
<feature type="transmembrane region" description="Helical" evidence="7">
    <location>
        <begin position="309"/>
        <end position="331"/>
    </location>
</feature>
<dbReference type="Proteomes" id="UP001153076">
    <property type="component" value="Unassembled WGS sequence"/>
</dbReference>
<evidence type="ECO:0000256" key="6">
    <source>
        <dbReference type="ARBA" id="ARBA00023180"/>
    </source>
</evidence>
<comment type="caution">
    <text evidence="8">The sequence shown here is derived from an EMBL/GenBank/DDBJ whole genome shotgun (WGS) entry which is preliminary data.</text>
</comment>
<keyword evidence="9" id="KW-1185">Reference proteome</keyword>
<dbReference type="GO" id="GO:0005886">
    <property type="term" value="C:plasma membrane"/>
    <property type="evidence" value="ECO:0007669"/>
    <property type="project" value="UniProtKB-SubCell"/>
</dbReference>
<feature type="transmembrane region" description="Helical" evidence="7">
    <location>
        <begin position="636"/>
        <end position="657"/>
    </location>
</feature>
<keyword evidence="5 7" id="KW-0472">Membrane</keyword>
<organism evidence="8 9">
    <name type="scientific">Carnegiea gigantea</name>
    <dbReference type="NCBI Taxonomy" id="171969"/>
    <lineage>
        <taxon>Eukaryota</taxon>
        <taxon>Viridiplantae</taxon>
        <taxon>Streptophyta</taxon>
        <taxon>Embryophyta</taxon>
        <taxon>Tracheophyta</taxon>
        <taxon>Spermatophyta</taxon>
        <taxon>Magnoliopsida</taxon>
        <taxon>eudicotyledons</taxon>
        <taxon>Gunneridae</taxon>
        <taxon>Pentapetalae</taxon>
        <taxon>Caryophyllales</taxon>
        <taxon>Cactineae</taxon>
        <taxon>Cactaceae</taxon>
        <taxon>Cactoideae</taxon>
        <taxon>Echinocereeae</taxon>
        <taxon>Carnegiea</taxon>
    </lineage>
</organism>
<keyword evidence="6" id="KW-0325">Glycoprotein</keyword>
<feature type="transmembrane region" description="Helical" evidence="7">
    <location>
        <begin position="222"/>
        <end position="245"/>
    </location>
</feature>
<feature type="transmembrane region" description="Helical" evidence="7">
    <location>
        <begin position="669"/>
        <end position="694"/>
    </location>
</feature>
<feature type="transmembrane region" description="Helical" evidence="7">
    <location>
        <begin position="25"/>
        <end position="46"/>
    </location>
</feature>
<gene>
    <name evidence="8" type="ORF">Cgig2_030611</name>
</gene>
<keyword evidence="3 7" id="KW-0812">Transmembrane</keyword>
<evidence type="ECO:0000256" key="7">
    <source>
        <dbReference type="RuleBase" id="RU368066"/>
    </source>
</evidence>
<dbReference type="GO" id="GO:0022857">
    <property type="term" value="F:transmembrane transporter activity"/>
    <property type="evidence" value="ECO:0007669"/>
    <property type="project" value="UniProtKB-UniRule"/>
</dbReference>
<proteinExistence type="inferred from homology"/>
<comment type="subcellular location">
    <subcellularLocation>
        <location evidence="7">Cell membrane</location>
        <topology evidence="7">Multi-pass membrane protein</topology>
    </subcellularLocation>
    <subcellularLocation>
        <location evidence="1">Membrane</location>
        <topology evidence="1">Multi-pass membrane protein</topology>
    </subcellularLocation>
</comment>
<dbReference type="PANTHER" id="PTHR12385:SF14">
    <property type="entry name" value="CHOLINE TRANSPORTER-LIKE 2"/>
    <property type="match status" value="1"/>
</dbReference>